<dbReference type="PANTHER" id="PTHR44591:SF21">
    <property type="entry name" value="TWO-COMPONENT RESPONSE REGULATOR"/>
    <property type="match status" value="1"/>
</dbReference>
<dbReference type="RefSeq" id="WP_343896350.1">
    <property type="nucleotide sequence ID" value="NZ_BAAAFZ010000050.1"/>
</dbReference>
<dbReference type="Pfam" id="PF00072">
    <property type="entry name" value="Response_reg"/>
    <property type="match status" value="1"/>
</dbReference>
<evidence type="ECO:0000256" key="1">
    <source>
        <dbReference type="ARBA" id="ARBA00022553"/>
    </source>
</evidence>
<dbReference type="Proteomes" id="UP001501588">
    <property type="component" value="Unassembled WGS sequence"/>
</dbReference>
<name>A0ABN1FHL3_9PROT</name>
<dbReference type="EMBL" id="BAAAFZ010000050">
    <property type="protein sequence ID" value="GAA0591025.1"/>
    <property type="molecule type" value="Genomic_DNA"/>
</dbReference>
<proteinExistence type="predicted"/>
<accession>A0ABN1FHL3</accession>
<dbReference type="CDD" id="cd00156">
    <property type="entry name" value="REC"/>
    <property type="match status" value="1"/>
</dbReference>
<protein>
    <recommendedName>
        <fullName evidence="3">Response regulatory domain-containing protein</fullName>
    </recommendedName>
</protein>
<comment type="caution">
    <text evidence="4">The sequence shown here is derived from an EMBL/GenBank/DDBJ whole genome shotgun (WGS) entry which is preliminary data.</text>
</comment>
<keyword evidence="1 2" id="KW-0597">Phosphoprotein</keyword>
<dbReference type="InterPro" id="IPR011006">
    <property type="entry name" value="CheY-like_superfamily"/>
</dbReference>
<evidence type="ECO:0000313" key="4">
    <source>
        <dbReference type="EMBL" id="GAA0591025.1"/>
    </source>
</evidence>
<dbReference type="SMART" id="SM00448">
    <property type="entry name" value="REC"/>
    <property type="match status" value="1"/>
</dbReference>
<dbReference type="InterPro" id="IPR050595">
    <property type="entry name" value="Bact_response_regulator"/>
</dbReference>
<organism evidence="4 5">
    <name type="scientific">Craurococcus roseus</name>
    <dbReference type="NCBI Taxonomy" id="77585"/>
    <lineage>
        <taxon>Bacteria</taxon>
        <taxon>Pseudomonadati</taxon>
        <taxon>Pseudomonadota</taxon>
        <taxon>Alphaproteobacteria</taxon>
        <taxon>Acetobacterales</taxon>
        <taxon>Acetobacteraceae</taxon>
        <taxon>Craurococcus</taxon>
    </lineage>
</organism>
<dbReference type="Gene3D" id="3.40.50.2300">
    <property type="match status" value="1"/>
</dbReference>
<feature type="domain" description="Response regulatory" evidence="3">
    <location>
        <begin position="30"/>
        <end position="150"/>
    </location>
</feature>
<sequence>MHSATPAPAMRAISPAVGAMPPVAVHWRPSVLVVEDEPAIRMLLRDLLEDAGMHVEDAKDAETALCLLSVAAEVGGRYRVLVTDVNLGRGLDGVALAALARGHAPNIRVIYVTGNPERVFGRSGGSGFRERVIGKPFANSELVATVLDLAASPAVGANC</sequence>
<dbReference type="SUPFAM" id="SSF52172">
    <property type="entry name" value="CheY-like"/>
    <property type="match status" value="1"/>
</dbReference>
<keyword evidence="5" id="KW-1185">Reference proteome</keyword>
<reference evidence="4 5" key="1">
    <citation type="journal article" date="2019" name="Int. J. Syst. Evol. Microbiol.">
        <title>The Global Catalogue of Microorganisms (GCM) 10K type strain sequencing project: providing services to taxonomists for standard genome sequencing and annotation.</title>
        <authorList>
            <consortium name="The Broad Institute Genomics Platform"/>
            <consortium name="The Broad Institute Genome Sequencing Center for Infectious Disease"/>
            <person name="Wu L."/>
            <person name="Ma J."/>
        </authorList>
    </citation>
    <scope>NUCLEOTIDE SEQUENCE [LARGE SCALE GENOMIC DNA]</scope>
    <source>
        <strain evidence="4 5">JCM 9933</strain>
    </source>
</reference>
<dbReference type="InterPro" id="IPR001789">
    <property type="entry name" value="Sig_transdc_resp-reg_receiver"/>
</dbReference>
<evidence type="ECO:0000256" key="2">
    <source>
        <dbReference type="PROSITE-ProRule" id="PRU00169"/>
    </source>
</evidence>
<dbReference type="PROSITE" id="PS50110">
    <property type="entry name" value="RESPONSE_REGULATORY"/>
    <property type="match status" value="1"/>
</dbReference>
<feature type="modified residue" description="4-aspartylphosphate" evidence="2">
    <location>
        <position position="84"/>
    </location>
</feature>
<dbReference type="PANTHER" id="PTHR44591">
    <property type="entry name" value="STRESS RESPONSE REGULATOR PROTEIN 1"/>
    <property type="match status" value="1"/>
</dbReference>
<evidence type="ECO:0000259" key="3">
    <source>
        <dbReference type="PROSITE" id="PS50110"/>
    </source>
</evidence>
<gene>
    <name evidence="4" type="ORF">GCM10009416_31830</name>
</gene>
<evidence type="ECO:0000313" key="5">
    <source>
        <dbReference type="Proteomes" id="UP001501588"/>
    </source>
</evidence>